<keyword evidence="6 10" id="KW-0653">Protein transport</keyword>
<gene>
    <name evidence="11" type="ORF">CLHOM_08810</name>
</gene>
<comment type="caution">
    <text evidence="11">The sequence shown here is derived from an EMBL/GenBank/DDBJ whole genome shotgun (WGS) entry which is preliminary data.</text>
</comment>
<protein>
    <recommendedName>
        <fullName evidence="10">Protein-export membrane protein SecG</fullName>
    </recommendedName>
</protein>
<dbReference type="AlphaFoldDB" id="A0A0L6ZCN6"/>
<sequence length="75" mass="8360">MYKFLQVAQILVSIALIITVLKQPGKADGFNLISSTSETFYAKNKTRTYESFLSRLTVLLAIGFAVITAFLTLLR</sequence>
<reference evidence="12" key="1">
    <citation type="submission" date="2015-08" db="EMBL/GenBank/DDBJ databases">
        <title>Genome sequence of the strict anaerobe Clostridium homopropionicum LuHBu1 (DSM 5847T).</title>
        <authorList>
            <person name="Poehlein A."/>
            <person name="Beck M."/>
            <person name="Schiel-Bengelsdorf B."/>
            <person name="Bengelsdorf F.R."/>
            <person name="Daniel R."/>
            <person name="Duerre P."/>
        </authorList>
    </citation>
    <scope>NUCLEOTIDE SEQUENCE [LARGE SCALE GENOMIC DNA]</scope>
    <source>
        <strain evidence="12">DSM 5847</strain>
    </source>
</reference>
<dbReference type="GO" id="GO:0043952">
    <property type="term" value="P:protein transport by the Sec complex"/>
    <property type="evidence" value="ECO:0007669"/>
    <property type="project" value="TreeGrafter"/>
</dbReference>
<evidence type="ECO:0000256" key="5">
    <source>
        <dbReference type="ARBA" id="ARBA00022692"/>
    </source>
</evidence>
<dbReference type="PATRIC" id="fig|1121318.3.peg.886"/>
<keyword evidence="4 10" id="KW-1003">Cell membrane</keyword>
<dbReference type="EMBL" id="LHUR01000012">
    <property type="protein sequence ID" value="KOA20739.1"/>
    <property type="molecule type" value="Genomic_DNA"/>
</dbReference>
<evidence type="ECO:0000256" key="2">
    <source>
        <dbReference type="ARBA" id="ARBA00008445"/>
    </source>
</evidence>
<dbReference type="GO" id="GO:0015450">
    <property type="term" value="F:protein-transporting ATPase activity"/>
    <property type="evidence" value="ECO:0007669"/>
    <property type="project" value="UniProtKB-UniRule"/>
</dbReference>
<evidence type="ECO:0000256" key="3">
    <source>
        <dbReference type="ARBA" id="ARBA00022448"/>
    </source>
</evidence>
<dbReference type="Proteomes" id="UP000037043">
    <property type="component" value="Unassembled WGS sequence"/>
</dbReference>
<evidence type="ECO:0000313" key="12">
    <source>
        <dbReference type="Proteomes" id="UP000037043"/>
    </source>
</evidence>
<keyword evidence="8 10" id="KW-0811">Translocation</keyword>
<dbReference type="GO" id="GO:0065002">
    <property type="term" value="P:intracellular protein transmembrane transport"/>
    <property type="evidence" value="ECO:0007669"/>
    <property type="project" value="TreeGrafter"/>
</dbReference>
<evidence type="ECO:0000256" key="4">
    <source>
        <dbReference type="ARBA" id="ARBA00022475"/>
    </source>
</evidence>
<comment type="subcellular location">
    <subcellularLocation>
        <location evidence="1 10">Cell membrane</location>
        <topology evidence="1 10">Multi-pass membrane protein</topology>
    </subcellularLocation>
</comment>
<evidence type="ECO:0000256" key="8">
    <source>
        <dbReference type="ARBA" id="ARBA00023010"/>
    </source>
</evidence>
<dbReference type="NCBIfam" id="TIGR00810">
    <property type="entry name" value="secG"/>
    <property type="match status" value="1"/>
</dbReference>
<dbReference type="RefSeq" id="WP_052220467.1">
    <property type="nucleotide sequence ID" value="NZ_LHUR01000012.1"/>
</dbReference>
<evidence type="ECO:0000313" key="11">
    <source>
        <dbReference type="EMBL" id="KOA20739.1"/>
    </source>
</evidence>
<keyword evidence="5 10" id="KW-0812">Transmembrane</keyword>
<dbReference type="PANTHER" id="PTHR34182">
    <property type="entry name" value="PROTEIN-EXPORT MEMBRANE PROTEIN SECG"/>
    <property type="match status" value="1"/>
</dbReference>
<evidence type="ECO:0000256" key="9">
    <source>
        <dbReference type="ARBA" id="ARBA00023136"/>
    </source>
</evidence>
<dbReference type="Pfam" id="PF03840">
    <property type="entry name" value="SecG"/>
    <property type="match status" value="1"/>
</dbReference>
<comment type="function">
    <text evidence="10">Involved in protein export. Participates in an early event of protein translocation.</text>
</comment>
<accession>A0A0L6ZCN6</accession>
<evidence type="ECO:0000256" key="7">
    <source>
        <dbReference type="ARBA" id="ARBA00022989"/>
    </source>
</evidence>
<dbReference type="STRING" id="36844.SAMN04488501_103118"/>
<name>A0A0L6ZCN6_9CLOT</name>
<keyword evidence="3 10" id="KW-0813">Transport</keyword>
<dbReference type="PANTHER" id="PTHR34182:SF1">
    <property type="entry name" value="PROTEIN-EXPORT MEMBRANE PROTEIN SECG"/>
    <property type="match status" value="1"/>
</dbReference>
<evidence type="ECO:0000256" key="6">
    <source>
        <dbReference type="ARBA" id="ARBA00022927"/>
    </source>
</evidence>
<keyword evidence="7 10" id="KW-1133">Transmembrane helix</keyword>
<evidence type="ECO:0000256" key="1">
    <source>
        <dbReference type="ARBA" id="ARBA00004651"/>
    </source>
</evidence>
<dbReference type="InterPro" id="IPR004692">
    <property type="entry name" value="SecG"/>
</dbReference>
<organism evidence="11 12">
    <name type="scientific">Clostridium homopropionicum DSM 5847</name>
    <dbReference type="NCBI Taxonomy" id="1121318"/>
    <lineage>
        <taxon>Bacteria</taxon>
        <taxon>Bacillati</taxon>
        <taxon>Bacillota</taxon>
        <taxon>Clostridia</taxon>
        <taxon>Eubacteriales</taxon>
        <taxon>Clostridiaceae</taxon>
        <taxon>Clostridium</taxon>
    </lineage>
</organism>
<comment type="caution">
    <text evidence="10">Lacks conserved residue(s) required for the propagation of feature annotation.</text>
</comment>
<keyword evidence="12" id="KW-1185">Reference proteome</keyword>
<feature type="transmembrane region" description="Helical" evidence="10">
    <location>
        <begin position="53"/>
        <end position="74"/>
    </location>
</feature>
<proteinExistence type="inferred from homology"/>
<evidence type="ECO:0000256" key="10">
    <source>
        <dbReference type="RuleBase" id="RU365087"/>
    </source>
</evidence>
<dbReference type="GO" id="GO:0009306">
    <property type="term" value="P:protein secretion"/>
    <property type="evidence" value="ECO:0007669"/>
    <property type="project" value="UniProtKB-UniRule"/>
</dbReference>
<keyword evidence="9 10" id="KW-0472">Membrane</keyword>
<dbReference type="GO" id="GO:0005886">
    <property type="term" value="C:plasma membrane"/>
    <property type="evidence" value="ECO:0007669"/>
    <property type="project" value="UniProtKB-SubCell"/>
</dbReference>
<comment type="similarity">
    <text evidence="2 10">Belongs to the SecG family.</text>
</comment>